<dbReference type="GO" id="GO:0004128">
    <property type="term" value="F:cytochrome-b5 reductase activity, acting on NAD(P)H"/>
    <property type="evidence" value="ECO:0007669"/>
    <property type="project" value="TreeGrafter"/>
</dbReference>
<keyword evidence="3 4" id="KW-0408">Iron</keyword>
<evidence type="ECO:0000256" key="3">
    <source>
        <dbReference type="ARBA" id="ARBA00023004"/>
    </source>
</evidence>
<proteinExistence type="inferred from homology"/>
<dbReference type="PRINTS" id="PR00363">
    <property type="entry name" value="CYTOCHROMEB5"/>
</dbReference>
<evidence type="ECO:0000256" key="4">
    <source>
        <dbReference type="RuleBase" id="RU362121"/>
    </source>
</evidence>
<sequence length="119" mass="14259">MQNMDKNWRPTQGKNQMGWMSLEIPPVQLKEYTLEEVKEHKKNNWMVLDNKVYDLTKYLEYHPGGIKIIEKFCGKDGTKAFNRNHRWVNFQYLLKKCQIGTVSMKSLQKKKESNFLMEN</sequence>
<dbReference type="SUPFAM" id="SSF55856">
    <property type="entry name" value="Cytochrome b5-like heme/steroid binding domain"/>
    <property type="match status" value="1"/>
</dbReference>
<comment type="caution">
    <text evidence="6">The sequence shown here is derived from an EMBL/GenBank/DDBJ whole genome shotgun (WGS) entry which is preliminary data.</text>
</comment>
<dbReference type="GO" id="GO:0046872">
    <property type="term" value="F:metal ion binding"/>
    <property type="evidence" value="ECO:0007669"/>
    <property type="project" value="UniProtKB-UniRule"/>
</dbReference>
<evidence type="ECO:0000313" key="7">
    <source>
        <dbReference type="Proteomes" id="UP001146793"/>
    </source>
</evidence>
<keyword evidence="1 4" id="KW-0349">Heme</keyword>
<dbReference type="SMART" id="SM01117">
    <property type="entry name" value="Cyt-b5"/>
    <property type="match status" value="1"/>
</dbReference>
<dbReference type="InterPro" id="IPR001199">
    <property type="entry name" value="Cyt_B5-like_heme/steroid-bd"/>
</dbReference>
<gene>
    <name evidence="6" type="ORF">M0812_17958</name>
</gene>
<name>A0AAV7Z1C5_9EUKA</name>
<evidence type="ECO:0000256" key="2">
    <source>
        <dbReference type="ARBA" id="ARBA00022723"/>
    </source>
</evidence>
<dbReference type="Proteomes" id="UP001146793">
    <property type="component" value="Unassembled WGS sequence"/>
</dbReference>
<dbReference type="EMBL" id="JANTQA010000036">
    <property type="protein sequence ID" value="KAJ3435916.1"/>
    <property type="molecule type" value="Genomic_DNA"/>
</dbReference>
<evidence type="ECO:0000259" key="5">
    <source>
        <dbReference type="PROSITE" id="PS50255"/>
    </source>
</evidence>
<dbReference type="InterPro" id="IPR018506">
    <property type="entry name" value="Cyt_B5_heme-BS"/>
</dbReference>
<dbReference type="Gene3D" id="3.10.120.10">
    <property type="entry name" value="Cytochrome b5-like heme/steroid binding domain"/>
    <property type="match status" value="1"/>
</dbReference>
<keyword evidence="2 4" id="KW-0479">Metal-binding</keyword>
<evidence type="ECO:0000313" key="6">
    <source>
        <dbReference type="EMBL" id="KAJ3435916.1"/>
    </source>
</evidence>
<accession>A0AAV7Z1C5</accession>
<protein>
    <submittedName>
        <fullName evidence="6">Cytochrome b5 reductase 4 family member</fullName>
    </submittedName>
</protein>
<comment type="similarity">
    <text evidence="4">Belongs to the cytochrome b5 family.</text>
</comment>
<evidence type="ECO:0000256" key="1">
    <source>
        <dbReference type="ARBA" id="ARBA00022617"/>
    </source>
</evidence>
<dbReference type="GO" id="GO:0005737">
    <property type="term" value="C:cytoplasm"/>
    <property type="evidence" value="ECO:0007669"/>
    <property type="project" value="TreeGrafter"/>
</dbReference>
<dbReference type="GO" id="GO:0020037">
    <property type="term" value="F:heme binding"/>
    <property type="evidence" value="ECO:0007669"/>
    <property type="project" value="UniProtKB-UniRule"/>
</dbReference>
<dbReference type="Pfam" id="PF00173">
    <property type="entry name" value="Cyt-b5"/>
    <property type="match status" value="1"/>
</dbReference>
<dbReference type="InterPro" id="IPR051872">
    <property type="entry name" value="Cytochrome_b5/Flavoprotein_Rdt"/>
</dbReference>
<dbReference type="AlphaFoldDB" id="A0AAV7Z1C5"/>
<dbReference type="PANTHER" id="PTHR46237:SF1">
    <property type="entry name" value="CYTOCHROME B5 REDUCTASE 4"/>
    <property type="match status" value="1"/>
</dbReference>
<dbReference type="PROSITE" id="PS00191">
    <property type="entry name" value="CYTOCHROME_B5_1"/>
    <property type="match status" value="1"/>
</dbReference>
<dbReference type="InterPro" id="IPR036400">
    <property type="entry name" value="Cyt_B5-like_heme/steroid_sf"/>
</dbReference>
<reference evidence="6" key="1">
    <citation type="submission" date="2022-08" db="EMBL/GenBank/DDBJ databases">
        <title>Novel sulphate-reducing endosymbionts in the free-living metamonad Anaeramoeba.</title>
        <authorList>
            <person name="Jerlstrom-Hultqvist J."/>
            <person name="Cepicka I."/>
            <person name="Gallot-Lavallee L."/>
            <person name="Salas-Leiva D."/>
            <person name="Curtis B.A."/>
            <person name="Zahonova K."/>
            <person name="Pipaliya S."/>
            <person name="Dacks J."/>
            <person name="Roger A.J."/>
        </authorList>
    </citation>
    <scope>NUCLEOTIDE SEQUENCE</scope>
    <source>
        <strain evidence="6">Busselton2</strain>
    </source>
</reference>
<feature type="domain" description="Cytochrome b5 heme-binding" evidence="5">
    <location>
        <begin position="29"/>
        <end position="103"/>
    </location>
</feature>
<dbReference type="PANTHER" id="PTHR46237">
    <property type="entry name" value="CYTOCHROME B5 REDUCTASE 4 FAMILY MEMBER"/>
    <property type="match status" value="1"/>
</dbReference>
<dbReference type="PROSITE" id="PS50255">
    <property type="entry name" value="CYTOCHROME_B5_2"/>
    <property type="match status" value="1"/>
</dbReference>
<organism evidence="6 7">
    <name type="scientific">Anaeramoeba flamelloides</name>
    <dbReference type="NCBI Taxonomy" id="1746091"/>
    <lineage>
        <taxon>Eukaryota</taxon>
        <taxon>Metamonada</taxon>
        <taxon>Anaeramoebidae</taxon>
        <taxon>Anaeramoeba</taxon>
    </lineage>
</organism>